<keyword evidence="1" id="KW-0472">Membrane</keyword>
<dbReference type="Proteomes" id="UP000782705">
    <property type="component" value="Unassembled WGS sequence"/>
</dbReference>
<dbReference type="EMBL" id="MAEL01000042">
    <property type="protein sequence ID" value="KAF1303265.1"/>
    <property type="molecule type" value="Genomic_DNA"/>
</dbReference>
<feature type="transmembrane region" description="Helical" evidence="1">
    <location>
        <begin position="94"/>
        <end position="115"/>
    </location>
</feature>
<evidence type="ECO:0000256" key="1">
    <source>
        <dbReference type="SAM" id="Phobius"/>
    </source>
</evidence>
<dbReference type="InterPro" id="IPR025007">
    <property type="entry name" value="DUF3899"/>
</dbReference>
<feature type="transmembrane region" description="Helical" evidence="1">
    <location>
        <begin position="36"/>
        <end position="54"/>
    </location>
</feature>
<evidence type="ECO:0000259" key="2">
    <source>
        <dbReference type="Pfam" id="PF13038"/>
    </source>
</evidence>
<gene>
    <name evidence="3" type="ORF">BAU17_08540</name>
</gene>
<evidence type="ECO:0000313" key="4">
    <source>
        <dbReference type="Proteomes" id="UP000782705"/>
    </source>
</evidence>
<keyword evidence="4" id="KW-1185">Reference proteome</keyword>
<feature type="transmembrane region" description="Helical" evidence="1">
    <location>
        <begin position="7"/>
        <end position="24"/>
    </location>
</feature>
<proteinExistence type="predicted"/>
<evidence type="ECO:0000313" key="3">
    <source>
        <dbReference type="EMBL" id="KAF1303265.1"/>
    </source>
</evidence>
<protein>
    <recommendedName>
        <fullName evidence="2">DUF3899 domain-containing protein</fullName>
    </recommendedName>
</protein>
<comment type="caution">
    <text evidence="3">The sequence shown here is derived from an EMBL/GenBank/DDBJ whole genome shotgun (WGS) entry which is preliminary data.</text>
</comment>
<feature type="domain" description="DUF3899" evidence="2">
    <location>
        <begin position="35"/>
        <end position="110"/>
    </location>
</feature>
<name>A0ABQ6YZ09_9ENTE</name>
<organism evidence="3 4">
    <name type="scientific">Candidatus Enterococcus willemsii</name>
    <dbReference type="NCBI Taxonomy" id="1857215"/>
    <lineage>
        <taxon>Bacteria</taxon>
        <taxon>Bacillati</taxon>
        <taxon>Bacillota</taxon>
        <taxon>Bacilli</taxon>
        <taxon>Lactobacillales</taxon>
        <taxon>Enterococcaceae</taxon>
        <taxon>Enterococcus</taxon>
    </lineage>
</organism>
<accession>A0ABQ6YZ09</accession>
<reference evidence="3 4" key="1">
    <citation type="submission" date="2016-06" db="EMBL/GenBank/DDBJ databases">
        <title>Four novel species of enterococci isolated from chicken manure.</title>
        <authorList>
            <person name="Van Tyne D."/>
        </authorList>
    </citation>
    <scope>NUCLEOTIDE SEQUENCE [LARGE SCALE GENOMIC DNA]</scope>
    <source>
        <strain evidence="3 4">CU12B</strain>
    </source>
</reference>
<keyword evidence="1" id="KW-0812">Transmembrane</keyword>
<sequence length="116" mass="13441">MVKKHPAILFAALFVVGIFVYFGMGSGINFRQLSDVFFVVGVIPFAFGIASVVFQSNMFQNHYRTKIERKDRMNHHMKNHYQQLLVKIGPISRFFLETGAMLILMSLIFVFMNFLQ</sequence>
<keyword evidence="1" id="KW-1133">Transmembrane helix</keyword>
<dbReference type="Pfam" id="PF13038">
    <property type="entry name" value="DUF3899"/>
    <property type="match status" value="1"/>
</dbReference>